<sequence>MSNSTSANKIPDDTWSYSVETNIENSEIHSYFSTVQARTKKVRGCNHLLVLIKWNTYTHSLKSKIELVTCTNEYRKTDNANDELSKDVMEKSLFFDESHESDLVESIDEFSLREEMTLPASENSKKKNQRQDGFWKSISEKFMSYQNNISKTRRIITLLGNFRLDTRESPWMQSFPRTKLTKLHKILLIMSNGLHNLFLNTFKNISILITIHLRLRGLKTIQRLKTST</sequence>
<reference evidence="1" key="1">
    <citation type="submission" date="2013-07" db="EMBL/GenBank/DDBJ databases">
        <title>The genome of an arbuscular mycorrhizal fungus provides insights into the evolution of the oldest plant symbiosis.</title>
        <authorList>
            <consortium name="DOE Joint Genome Institute"/>
            <person name="Tisserant E."/>
            <person name="Malbreil M."/>
            <person name="Kuo A."/>
            <person name="Kohler A."/>
            <person name="Symeonidi A."/>
            <person name="Balestrini R."/>
            <person name="Charron P."/>
            <person name="Duensing N."/>
            <person name="Frei-dit-Frey N."/>
            <person name="Gianinazzi-Pearson V."/>
            <person name="Gilbert B."/>
            <person name="Handa Y."/>
            <person name="Hijri M."/>
            <person name="Kaul R."/>
            <person name="Kawaguchi M."/>
            <person name="Krajinski F."/>
            <person name="Lammers P."/>
            <person name="Lapierre D."/>
            <person name="Masclaux F.G."/>
            <person name="Murat C."/>
            <person name="Morin E."/>
            <person name="Ndikumana S."/>
            <person name="Pagni M."/>
            <person name="Petitpierre D."/>
            <person name="Requena N."/>
            <person name="Rosikiewicz P."/>
            <person name="Riley R."/>
            <person name="Saito K."/>
            <person name="San Clemente H."/>
            <person name="Shapiro H."/>
            <person name="van Tuinen D."/>
            <person name="Becard G."/>
            <person name="Bonfante P."/>
            <person name="Paszkowski U."/>
            <person name="Shachar-Hill Y."/>
            <person name="Young J.P."/>
            <person name="Sanders I.R."/>
            <person name="Henrissat B."/>
            <person name="Rensing S.A."/>
            <person name="Grigoriev I.V."/>
            <person name="Corradi N."/>
            <person name="Roux C."/>
            <person name="Martin F."/>
        </authorList>
    </citation>
    <scope>NUCLEOTIDE SEQUENCE</scope>
    <source>
        <strain evidence="1">DAOM 197198</strain>
    </source>
</reference>
<dbReference type="VEuPathDB" id="FungiDB:RhiirFUN_023137"/>
<dbReference type="EMBL" id="KI285941">
    <property type="protein sequence ID" value="ESA11486.1"/>
    <property type="molecule type" value="Genomic_DNA"/>
</dbReference>
<accession>U9U7C9</accession>
<protein>
    <submittedName>
        <fullName evidence="1">Uncharacterized protein</fullName>
    </submittedName>
</protein>
<dbReference type="HOGENOM" id="CLU_1215342_0_0_1"/>
<evidence type="ECO:0000313" key="1">
    <source>
        <dbReference type="EMBL" id="ESA11486.1"/>
    </source>
</evidence>
<proteinExistence type="predicted"/>
<dbReference type="AlphaFoldDB" id="U9U7C9"/>
<name>U9U7C9_RHIID</name>
<gene>
    <name evidence="1" type="ORF">GLOINDRAFT_96788</name>
</gene>
<organism evidence="1">
    <name type="scientific">Rhizophagus irregularis (strain DAOM 181602 / DAOM 197198 / MUCL 43194)</name>
    <name type="common">Arbuscular mycorrhizal fungus</name>
    <name type="synonym">Glomus intraradices</name>
    <dbReference type="NCBI Taxonomy" id="747089"/>
    <lineage>
        <taxon>Eukaryota</taxon>
        <taxon>Fungi</taxon>
        <taxon>Fungi incertae sedis</taxon>
        <taxon>Mucoromycota</taxon>
        <taxon>Glomeromycotina</taxon>
        <taxon>Glomeromycetes</taxon>
        <taxon>Glomerales</taxon>
        <taxon>Glomeraceae</taxon>
        <taxon>Rhizophagus</taxon>
    </lineage>
</organism>